<evidence type="ECO:0000256" key="2">
    <source>
        <dbReference type="ARBA" id="ARBA00010178"/>
    </source>
</evidence>
<keyword evidence="6 8" id="KW-0560">Oxidoreductase</keyword>
<dbReference type="InterPro" id="IPR012131">
    <property type="entry name" value="Hstdl_DH"/>
</dbReference>
<feature type="binding site" evidence="8 12">
    <location>
        <position position="234"/>
    </location>
    <ligand>
        <name>substrate</name>
    </ligand>
</feature>
<gene>
    <name evidence="8 15" type="primary">hisD</name>
    <name evidence="15" type="ORF">DXX99_01985</name>
</gene>
<feature type="binding site" evidence="8 12">
    <location>
        <position position="259"/>
    </location>
    <ligand>
        <name>substrate</name>
    </ligand>
</feature>
<evidence type="ECO:0000256" key="4">
    <source>
        <dbReference type="ARBA" id="ARBA00022723"/>
    </source>
</evidence>
<feature type="active site" description="Proton acceptor" evidence="8 10">
    <location>
        <position position="324"/>
    </location>
</feature>
<evidence type="ECO:0000256" key="5">
    <source>
        <dbReference type="ARBA" id="ARBA00022833"/>
    </source>
</evidence>
<keyword evidence="8" id="KW-0028">Amino-acid biosynthesis</keyword>
<dbReference type="SUPFAM" id="SSF53720">
    <property type="entry name" value="ALDH-like"/>
    <property type="match status" value="1"/>
</dbReference>
<evidence type="ECO:0000256" key="11">
    <source>
        <dbReference type="PIRSR" id="PIRSR000099-2"/>
    </source>
</evidence>
<evidence type="ECO:0000256" key="9">
    <source>
        <dbReference type="PIRNR" id="PIRNR000099"/>
    </source>
</evidence>
<protein>
    <recommendedName>
        <fullName evidence="3 8">Histidinol dehydrogenase</fullName>
        <shortName evidence="8">HDH</shortName>
        <ecNumber evidence="3 8">1.1.1.23</ecNumber>
    </recommendedName>
</protein>
<feature type="binding site" evidence="8 13">
    <location>
        <position position="357"/>
    </location>
    <ligand>
        <name>Zn(2+)</name>
        <dbReference type="ChEBI" id="CHEBI:29105"/>
    </ligand>
</feature>
<comment type="catalytic activity">
    <reaction evidence="7 8">
        <text>L-histidinol + 2 NAD(+) + H2O = L-histidine + 2 NADH + 3 H(+)</text>
        <dbReference type="Rhea" id="RHEA:20641"/>
        <dbReference type="ChEBI" id="CHEBI:15377"/>
        <dbReference type="ChEBI" id="CHEBI:15378"/>
        <dbReference type="ChEBI" id="CHEBI:57540"/>
        <dbReference type="ChEBI" id="CHEBI:57595"/>
        <dbReference type="ChEBI" id="CHEBI:57699"/>
        <dbReference type="ChEBI" id="CHEBI:57945"/>
        <dbReference type="EC" id="1.1.1.23"/>
    </reaction>
</comment>
<dbReference type="PIRSF" id="PIRSF000099">
    <property type="entry name" value="Histidinol_dh"/>
    <property type="match status" value="1"/>
</dbReference>
<proteinExistence type="inferred from homology"/>
<dbReference type="GO" id="GO:0005829">
    <property type="term" value="C:cytosol"/>
    <property type="evidence" value="ECO:0007669"/>
    <property type="project" value="TreeGrafter"/>
</dbReference>
<dbReference type="CDD" id="cd06572">
    <property type="entry name" value="Histidinol_dh"/>
    <property type="match status" value="1"/>
</dbReference>
<accession>A0A3D8P7I1</accession>
<feature type="binding site" evidence="8 11">
    <location>
        <position position="188"/>
    </location>
    <ligand>
        <name>NAD(+)</name>
        <dbReference type="ChEBI" id="CHEBI:57540"/>
    </ligand>
</feature>
<keyword evidence="4 8" id="KW-0479">Metal-binding</keyword>
<dbReference type="OrthoDB" id="9805269at2"/>
<dbReference type="EC" id="1.1.1.23" evidence="3 8"/>
<keyword evidence="16" id="KW-1185">Reference proteome</keyword>
<reference evidence="15 16" key="1">
    <citation type="submission" date="2018-08" db="EMBL/GenBank/DDBJ databases">
        <title>Form III RuBisCO-mediated autotrophy in Thermodesulfobium bacteria.</title>
        <authorList>
            <person name="Toshchakov S.V."/>
            <person name="Kublanov I.V."/>
            <person name="Frolov E."/>
            <person name="Bonch-Osmolovskaya E.A."/>
            <person name="Tourova T.P."/>
            <person name="Chernych N.A."/>
            <person name="Lebedinsky A.V."/>
        </authorList>
    </citation>
    <scope>NUCLEOTIDE SEQUENCE [LARGE SCALE GENOMIC DNA]</scope>
    <source>
        <strain evidence="15 16">SR</strain>
    </source>
</reference>
<evidence type="ECO:0000256" key="8">
    <source>
        <dbReference type="HAMAP-Rule" id="MF_01024"/>
    </source>
</evidence>
<dbReference type="PROSITE" id="PS00611">
    <property type="entry name" value="HISOL_DEHYDROGENASE"/>
    <property type="match status" value="1"/>
</dbReference>
<dbReference type="PANTHER" id="PTHR21256">
    <property type="entry name" value="HISTIDINOL DEHYDROGENASE HDH"/>
    <property type="match status" value="1"/>
</dbReference>
<evidence type="ECO:0000313" key="15">
    <source>
        <dbReference type="EMBL" id="RDV84832.1"/>
    </source>
</evidence>
<name>A0A3D8P7I1_9THEO</name>
<comment type="pathway">
    <text evidence="8">Amino-acid biosynthesis; L-histidine biosynthesis; L-histidine from 5-phospho-alpha-D-ribose 1-diphosphate: step 9/9.</text>
</comment>
<dbReference type="HAMAP" id="MF_01024">
    <property type="entry name" value="HisD"/>
    <property type="match status" value="1"/>
</dbReference>
<feature type="binding site" evidence="8 12">
    <location>
        <position position="416"/>
    </location>
    <ligand>
        <name>substrate</name>
    </ligand>
</feature>
<evidence type="ECO:0000256" key="6">
    <source>
        <dbReference type="ARBA" id="ARBA00023002"/>
    </source>
</evidence>
<organism evidence="15 16">
    <name type="scientific">Ammonifex thiophilus</name>
    <dbReference type="NCBI Taxonomy" id="444093"/>
    <lineage>
        <taxon>Bacteria</taxon>
        <taxon>Bacillati</taxon>
        <taxon>Bacillota</taxon>
        <taxon>Clostridia</taxon>
        <taxon>Thermoanaerobacterales</taxon>
        <taxon>Thermoanaerobacteraceae</taxon>
        <taxon>Ammonifex</taxon>
    </lineage>
</organism>
<feature type="binding site" evidence="8 12">
    <location>
        <position position="256"/>
    </location>
    <ligand>
        <name>substrate</name>
    </ligand>
</feature>
<feature type="binding site" evidence="8 12">
    <location>
        <position position="357"/>
    </location>
    <ligand>
        <name>substrate</name>
    </ligand>
</feature>
<dbReference type="InterPro" id="IPR022695">
    <property type="entry name" value="Histidinol_DH_monofunct"/>
</dbReference>
<feature type="binding site" evidence="8 12">
    <location>
        <position position="411"/>
    </location>
    <ligand>
        <name>substrate</name>
    </ligand>
</feature>
<sequence length="425" mass="45653">MLRIITYDDPRLPQVLDRRFTFPSEAADQVASILQEVREKGDEAVLSFTARFDRVSLHPGELEVTAAEIDRAYEEVSPEYLAAVKCAVTRIFNFHAKHVPKSWHEVKPDGSVWGELVRPLERVGIYVPGGRARYPSSVLMNAVPARVAGVKEIVMTTPPGPQGKIDPHVLVAAREAGVTRIFRVGGAQAVAALAYGTERIPRVDKIVGPGNIYVTLAKRMVFGQVGIDLLAGPSEVAVVADETAPAAWVAADLLAQAEHDPQARVLLVTTSSELAEEVNRRLEEEWRSLGSPSGAREALSASWAVLVPDLSSALDCVNRFAPEHLELLVADPAPLVEQVKHAGAVFLGPYSPVPMGDYIAGPNHVLPTGGTARFASPLGVSDFLKRTSVLQLSSAAFRELAPHAATLAEVEGLVAHARAIKVRGV</sequence>
<evidence type="ECO:0000256" key="7">
    <source>
        <dbReference type="ARBA" id="ARBA00049489"/>
    </source>
</evidence>
<dbReference type="RefSeq" id="WP_115791826.1">
    <property type="nucleotide sequence ID" value="NZ_QSLN01000001.1"/>
</dbReference>
<dbReference type="InterPro" id="IPR001692">
    <property type="entry name" value="Histidinol_DH_CS"/>
</dbReference>
<evidence type="ECO:0000256" key="1">
    <source>
        <dbReference type="ARBA" id="ARBA00003850"/>
    </source>
</evidence>
<keyword evidence="5 8" id="KW-0862">Zinc</keyword>
<dbReference type="FunFam" id="3.40.50.1980:FF:000001">
    <property type="entry name" value="Histidinol dehydrogenase"/>
    <property type="match status" value="1"/>
</dbReference>
<dbReference type="EMBL" id="QSLN01000001">
    <property type="protein sequence ID" value="RDV84832.1"/>
    <property type="molecule type" value="Genomic_DNA"/>
</dbReference>
<dbReference type="GO" id="GO:0008270">
    <property type="term" value="F:zinc ion binding"/>
    <property type="evidence" value="ECO:0007669"/>
    <property type="project" value="UniProtKB-UniRule"/>
</dbReference>
<dbReference type="AlphaFoldDB" id="A0A3D8P7I1"/>
<dbReference type="GO" id="GO:0051287">
    <property type="term" value="F:NAD binding"/>
    <property type="evidence" value="ECO:0007669"/>
    <property type="project" value="InterPro"/>
</dbReference>
<dbReference type="PANTHER" id="PTHR21256:SF2">
    <property type="entry name" value="HISTIDINE BIOSYNTHESIS TRIFUNCTIONAL PROTEIN"/>
    <property type="match status" value="1"/>
</dbReference>
<comment type="function">
    <text evidence="1 8">Catalyzes the sequential NAD-dependent oxidations of L-histidinol to L-histidinaldehyde and then to L-histidine.</text>
</comment>
<dbReference type="UniPathway" id="UPA00031">
    <property type="reaction ID" value="UER00014"/>
</dbReference>
<dbReference type="PRINTS" id="PR00083">
    <property type="entry name" value="HOLDHDRGNASE"/>
</dbReference>
<comment type="caution">
    <text evidence="15">The sequence shown here is derived from an EMBL/GenBank/DDBJ whole genome shotgun (WGS) entry which is preliminary data.</text>
</comment>
<evidence type="ECO:0000256" key="12">
    <source>
        <dbReference type="PIRSR" id="PIRSR000099-3"/>
    </source>
</evidence>
<comment type="cofactor">
    <cofactor evidence="8 13">
        <name>Zn(2+)</name>
        <dbReference type="ChEBI" id="CHEBI:29105"/>
    </cofactor>
    <text evidence="8 13">Binds 1 zinc ion per subunit.</text>
</comment>
<evidence type="ECO:0000313" key="16">
    <source>
        <dbReference type="Proteomes" id="UP000256329"/>
    </source>
</evidence>
<dbReference type="Pfam" id="PF00815">
    <property type="entry name" value="Histidinol_dh"/>
    <property type="match status" value="1"/>
</dbReference>
<dbReference type="InterPro" id="IPR016161">
    <property type="entry name" value="Ald_DH/histidinol_DH"/>
</dbReference>
<dbReference type="Gene3D" id="3.40.50.1980">
    <property type="entry name" value="Nitrogenase molybdenum iron protein domain"/>
    <property type="match status" value="2"/>
</dbReference>
<dbReference type="Proteomes" id="UP000256329">
    <property type="component" value="Unassembled WGS sequence"/>
</dbReference>
<feature type="binding site" evidence="8 13">
    <location>
        <position position="256"/>
    </location>
    <ligand>
        <name>Zn(2+)</name>
        <dbReference type="ChEBI" id="CHEBI:29105"/>
    </ligand>
</feature>
<evidence type="ECO:0000256" key="14">
    <source>
        <dbReference type="RuleBase" id="RU004175"/>
    </source>
</evidence>
<keyword evidence="8" id="KW-0368">Histidine biosynthesis</keyword>
<dbReference type="GO" id="GO:0004399">
    <property type="term" value="F:histidinol dehydrogenase activity"/>
    <property type="evidence" value="ECO:0007669"/>
    <property type="project" value="UniProtKB-UniRule"/>
</dbReference>
<dbReference type="NCBIfam" id="TIGR00069">
    <property type="entry name" value="hisD"/>
    <property type="match status" value="1"/>
</dbReference>
<comment type="similarity">
    <text evidence="2 8 9 14">Belongs to the histidinol dehydrogenase family.</text>
</comment>
<dbReference type="Gene3D" id="1.20.5.1300">
    <property type="match status" value="1"/>
</dbReference>
<keyword evidence="8 11" id="KW-0520">NAD</keyword>
<feature type="binding site" evidence="8 13">
    <location>
        <position position="259"/>
    </location>
    <ligand>
        <name>Zn(2+)</name>
        <dbReference type="ChEBI" id="CHEBI:29105"/>
    </ligand>
</feature>
<dbReference type="FunFam" id="3.40.50.1980:FF:000026">
    <property type="entry name" value="Histidinol dehydrogenase"/>
    <property type="match status" value="1"/>
</dbReference>
<dbReference type="GO" id="GO:0000105">
    <property type="term" value="P:L-histidine biosynthetic process"/>
    <property type="evidence" value="ECO:0007669"/>
    <property type="project" value="UniProtKB-UniRule"/>
</dbReference>
<feature type="binding site" evidence="8 13">
    <location>
        <position position="416"/>
    </location>
    <ligand>
        <name>Zn(2+)</name>
        <dbReference type="ChEBI" id="CHEBI:29105"/>
    </ligand>
</feature>
<evidence type="ECO:0000256" key="3">
    <source>
        <dbReference type="ARBA" id="ARBA00012965"/>
    </source>
</evidence>
<evidence type="ECO:0000256" key="10">
    <source>
        <dbReference type="PIRSR" id="PIRSR000099-1"/>
    </source>
</evidence>
<feature type="binding site" evidence="8 12">
    <location>
        <position position="324"/>
    </location>
    <ligand>
        <name>substrate</name>
    </ligand>
</feature>
<evidence type="ECO:0000256" key="13">
    <source>
        <dbReference type="PIRSR" id="PIRSR000099-4"/>
    </source>
</evidence>
<feature type="binding site" evidence="8 11">
    <location>
        <position position="211"/>
    </location>
    <ligand>
        <name>NAD(+)</name>
        <dbReference type="ChEBI" id="CHEBI:57540"/>
    </ligand>
</feature>
<feature type="binding site" evidence="8 11">
    <location>
        <position position="126"/>
    </location>
    <ligand>
        <name>NAD(+)</name>
        <dbReference type="ChEBI" id="CHEBI:57540"/>
    </ligand>
</feature>
<feature type="active site" description="Proton acceptor" evidence="8 10">
    <location>
        <position position="323"/>
    </location>
</feature>